<sequence>MKSETGYLGFVVVLVFMVLLALQLATLSAPATQIAYSDFRKLAVAAQVDDLEVSPTRITGVLRSSAAAAALPASDAEAVKRAGAPWRFATKRVTDDHLIDTLAATGTRYRGAEDDTWIGTLASWVVPIAIFAIVWNLMLRRPRGGLQDWSGVGKSKPRVYMEAKTGIDFDDIAGIDEAKAELQQIVAFLRAPARYQRLGGKIPKGVLIVGAPGTGKTLLAKAVAGEAGVPFFSTSGSSFVEMFVGVGAARVRDLFEQAQQKAPCIIFIDELDAIGKVRGAGLTSGNDEREQTLNQLLVEMDGFQANSGVIIMAATNRPEILDPALLRPGRFDRHIAIDRPDVTGRRQILSVHVKQVKLAPDVDLGELASRTPGFVGADLANIVNEAALHAAELDKPAIDMSDFDEAIDRAMTGMERKSRVMSEQEKITIAHHEAGHALIAQTRAHSDPVKKVSIIPRGIAALGYTQQVPTEDRYVLRKSELLDRLDVLLGGRVAEEIVFGDVSTGAENDLERATEMARHMVARYGMSERIGLATFGDADSRGLPPVVWQPGGERCSESTATRIDDEIQRLLAEAHDRVSRTLKERRGALERIAQYLLKHEVVDHEMLVRLVNDAPLLEGETAEKGGKGEQGEQGGSAAKRVDDDPDPPTLPTGADKADHSVPQ</sequence>
<gene>
    <name evidence="18" type="primary">hflB</name>
    <name evidence="14" type="synonym">ftsH</name>
    <name evidence="18" type="ORF">DM82_5280</name>
</gene>
<comment type="subcellular location">
    <subcellularLocation>
        <location evidence="14">Cell membrane</location>
        <topology evidence="14">Multi-pass membrane protein</topology>
        <orientation evidence="14">Cytoplasmic side</orientation>
    </subcellularLocation>
    <subcellularLocation>
        <location evidence="1">Membrane</location>
    </subcellularLocation>
</comment>
<dbReference type="SUPFAM" id="SSF52540">
    <property type="entry name" value="P-loop containing nucleoside triphosphate hydrolases"/>
    <property type="match status" value="1"/>
</dbReference>
<dbReference type="Gene3D" id="1.10.8.60">
    <property type="match status" value="1"/>
</dbReference>
<protein>
    <recommendedName>
        <fullName evidence="14">ATP-dependent zinc metalloprotease FtsH</fullName>
        <ecNumber evidence="14">3.4.24.-</ecNumber>
    </recommendedName>
</protein>
<evidence type="ECO:0000256" key="3">
    <source>
        <dbReference type="ARBA" id="ARBA00022670"/>
    </source>
</evidence>
<dbReference type="GO" id="GO:0006508">
    <property type="term" value="P:proteolysis"/>
    <property type="evidence" value="ECO:0007669"/>
    <property type="project" value="UniProtKB-KW"/>
</dbReference>
<evidence type="ECO:0000256" key="14">
    <source>
        <dbReference type="HAMAP-Rule" id="MF_01458"/>
    </source>
</evidence>
<comment type="subunit">
    <text evidence="14">Homohexamer.</text>
</comment>
<dbReference type="PANTHER" id="PTHR23076">
    <property type="entry name" value="METALLOPROTEASE M41 FTSH"/>
    <property type="match status" value="1"/>
</dbReference>
<keyword evidence="3 14" id="KW-0645">Protease</keyword>
<dbReference type="Pfam" id="PF01434">
    <property type="entry name" value="Peptidase_M41"/>
    <property type="match status" value="1"/>
</dbReference>
<evidence type="ECO:0000256" key="7">
    <source>
        <dbReference type="ARBA" id="ARBA00022801"/>
    </source>
</evidence>
<keyword evidence="7 14" id="KW-0378">Hydrolase</keyword>
<evidence type="ECO:0000256" key="11">
    <source>
        <dbReference type="ARBA" id="ARBA00023049"/>
    </source>
</evidence>
<dbReference type="EC" id="3.4.24.-" evidence="14"/>
<evidence type="ECO:0000313" key="19">
    <source>
        <dbReference type="Proteomes" id="UP000029424"/>
    </source>
</evidence>
<feature type="transmembrane region" description="Helical" evidence="14">
    <location>
        <begin position="7"/>
        <end position="29"/>
    </location>
</feature>
<comment type="similarity">
    <text evidence="2 14">In the C-terminal section; belongs to the peptidase M41 family.</text>
</comment>
<evidence type="ECO:0000256" key="8">
    <source>
        <dbReference type="ARBA" id="ARBA00022833"/>
    </source>
</evidence>
<dbReference type="GO" id="GO:0005886">
    <property type="term" value="C:plasma membrane"/>
    <property type="evidence" value="ECO:0007669"/>
    <property type="project" value="UniProtKB-SubCell"/>
</dbReference>
<dbReference type="SUPFAM" id="SSF140990">
    <property type="entry name" value="FtsH protease domain-like"/>
    <property type="match status" value="1"/>
</dbReference>
<organism evidence="18 19">
    <name type="scientific">Burkholderia oklahomensis</name>
    <dbReference type="NCBI Taxonomy" id="342113"/>
    <lineage>
        <taxon>Bacteria</taxon>
        <taxon>Pseudomonadati</taxon>
        <taxon>Pseudomonadota</taxon>
        <taxon>Betaproteobacteria</taxon>
        <taxon>Burkholderiales</taxon>
        <taxon>Burkholderiaceae</taxon>
        <taxon>Burkholderia</taxon>
        <taxon>pseudomallei group</taxon>
    </lineage>
</organism>
<evidence type="ECO:0000256" key="9">
    <source>
        <dbReference type="ARBA" id="ARBA00022840"/>
    </source>
</evidence>
<dbReference type="GO" id="GO:0004176">
    <property type="term" value="F:ATP-dependent peptidase activity"/>
    <property type="evidence" value="ECO:0007669"/>
    <property type="project" value="InterPro"/>
</dbReference>
<keyword evidence="6 14" id="KW-0547">Nucleotide-binding</keyword>
<dbReference type="EMBL" id="CP008727">
    <property type="protein sequence ID" value="AIO69722.1"/>
    <property type="molecule type" value="Genomic_DNA"/>
</dbReference>
<dbReference type="InterPro" id="IPR003593">
    <property type="entry name" value="AAA+_ATPase"/>
</dbReference>
<comment type="similarity">
    <text evidence="13 14">In the central section; belongs to the AAA ATPase family.</text>
</comment>
<evidence type="ECO:0000256" key="15">
    <source>
        <dbReference type="RuleBase" id="RU003651"/>
    </source>
</evidence>
<evidence type="ECO:0000259" key="17">
    <source>
        <dbReference type="SMART" id="SM00382"/>
    </source>
</evidence>
<dbReference type="FunFam" id="3.40.50.300:FF:000001">
    <property type="entry name" value="ATP-dependent zinc metalloprotease FtsH"/>
    <property type="match status" value="1"/>
</dbReference>
<keyword evidence="14" id="KW-1003">Cell membrane</keyword>
<dbReference type="GO" id="GO:0005524">
    <property type="term" value="F:ATP binding"/>
    <property type="evidence" value="ECO:0007669"/>
    <property type="project" value="UniProtKB-UniRule"/>
</dbReference>
<dbReference type="KEGG" id="bok:DM82_5280"/>
<keyword evidence="11 14" id="KW-0482">Metalloprotease</keyword>
<evidence type="ECO:0000256" key="5">
    <source>
        <dbReference type="ARBA" id="ARBA00022723"/>
    </source>
</evidence>
<feature type="binding site" evidence="14">
    <location>
        <begin position="210"/>
        <end position="217"/>
    </location>
    <ligand>
        <name>ATP</name>
        <dbReference type="ChEBI" id="CHEBI:30616"/>
    </ligand>
</feature>
<dbReference type="GO" id="GO:0004222">
    <property type="term" value="F:metalloendopeptidase activity"/>
    <property type="evidence" value="ECO:0007669"/>
    <property type="project" value="InterPro"/>
</dbReference>
<evidence type="ECO:0000256" key="12">
    <source>
        <dbReference type="ARBA" id="ARBA00023136"/>
    </source>
</evidence>
<feature type="transmembrane region" description="Helical" evidence="14">
    <location>
        <begin position="117"/>
        <end position="139"/>
    </location>
</feature>
<dbReference type="Proteomes" id="UP000029424">
    <property type="component" value="Chromosome 2"/>
</dbReference>
<dbReference type="GO" id="GO:0030163">
    <property type="term" value="P:protein catabolic process"/>
    <property type="evidence" value="ECO:0007669"/>
    <property type="project" value="UniProtKB-UniRule"/>
</dbReference>
<dbReference type="InterPro" id="IPR041569">
    <property type="entry name" value="AAA_lid_3"/>
</dbReference>
<dbReference type="NCBIfam" id="TIGR01241">
    <property type="entry name" value="FtsH_fam"/>
    <property type="match status" value="1"/>
</dbReference>
<dbReference type="GO" id="GO:0008270">
    <property type="term" value="F:zinc ion binding"/>
    <property type="evidence" value="ECO:0007669"/>
    <property type="project" value="UniProtKB-UniRule"/>
</dbReference>
<dbReference type="CDD" id="cd19501">
    <property type="entry name" value="RecA-like_FtsH"/>
    <property type="match status" value="1"/>
</dbReference>
<comment type="similarity">
    <text evidence="15">Belongs to the AAA ATPase family.</text>
</comment>
<evidence type="ECO:0000256" key="16">
    <source>
        <dbReference type="SAM" id="MobiDB-lite"/>
    </source>
</evidence>
<dbReference type="GO" id="GO:0016887">
    <property type="term" value="F:ATP hydrolysis activity"/>
    <property type="evidence" value="ECO:0007669"/>
    <property type="project" value="UniProtKB-UniRule"/>
</dbReference>
<keyword evidence="8 14" id="KW-0862">Zinc</keyword>
<keyword evidence="10 14" id="KW-1133">Transmembrane helix</keyword>
<feature type="binding site" evidence="14">
    <location>
        <position position="436"/>
    </location>
    <ligand>
        <name>Zn(2+)</name>
        <dbReference type="ChEBI" id="CHEBI:29105"/>
        <note>catalytic</note>
    </ligand>
</feature>
<dbReference type="InterPro" id="IPR000642">
    <property type="entry name" value="Peptidase_M41"/>
</dbReference>
<dbReference type="PANTHER" id="PTHR23076:SF97">
    <property type="entry name" value="ATP-DEPENDENT ZINC METALLOPROTEASE YME1L1"/>
    <property type="match status" value="1"/>
</dbReference>
<accession>A0AAI8BCG8</accession>
<dbReference type="RefSeq" id="WP_010108967.1">
    <property type="nucleotide sequence ID" value="NZ_CP008727.1"/>
</dbReference>
<reference evidence="18 19" key="1">
    <citation type="submission" date="2014-06" db="EMBL/GenBank/DDBJ databases">
        <authorList>
            <person name="Bishop-Lilly K.A."/>
            <person name="Broomall S.M."/>
            <person name="Chain P.S."/>
            <person name="Chertkov O."/>
            <person name="Coyne S.R."/>
            <person name="Daligault H.E."/>
            <person name="Davenport K.W."/>
            <person name="Erkkila T."/>
            <person name="Frey K.G."/>
            <person name="Gibbons H.S."/>
            <person name="Gu W."/>
            <person name="Jaissle J."/>
            <person name="Johnson S.L."/>
            <person name="Koroleva G.I."/>
            <person name="Ladner J.T."/>
            <person name="Lo C.-C."/>
            <person name="Minogue T.D."/>
            <person name="Munk C."/>
            <person name="Palacios G.F."/>
            <person name="Redden C.L."/>
            <person name="Rosenzweig C.N."/>
            <person name="Scholz M.B."/>
            <person name="Teshima H."/>
            <person name="Xu Y."/>
        </authorList>
    </citation>
    <scope>NUCLEOTIDE SEQUENCE [LARGE SCALE GENOMIC DNA]</scope>
    <source>
        <strain evidence="18 19">EO147</strain>
    </source>
</reference>
<comment type="function">
    <text evidence="14">Acts as a processive, ATP-dependent zinc metallopeptidase for both cytoplasmic and membrane proteins. Plays a role in the quality control of integral membrane proteins.</text>
</comment>
<keyword evidence="12 14" id="KW-0472">Membrane</keyword>
<dbReference type="Pfam" id="PF00004">
    <property type="entry name" value="AAA"/>
    <property type="match status" value="1"/>
</dbReference>
<dbReference type="Pfam" id="PF17862">
    <property type="entry name" value="AAA_lid_3"/>
    <property type="match status" value="1"/>
</dbReference>
<proteinExistence type="inferred from homology"/>
<keyword evidence="5 14" id="KW-0479">Metal-binding</keyword>
<feature type="region of interest" description="Disordered" evidence="16">
    <location>
        <begin position="619"/>
        <end position="663"/>
    </location>
</feature>
<evidence type="ECO:0000256" key="10">
    <source>
        <dbReference type="ARBA" id="ARBA00022989"/>
    </source>
</evidence>
<evidence type="ECO:0000256" key="2">
    <source>
        <dbReference type="ARBA" id="ARBA00010044"/>
    </source>
</evidence>
<keyword evidence="9 14" id="KW-0067">ATP-binding</keyword>
<dbReference type="FunFam" id="1.10.8.60:FF:000001">
    <property type="entry name" value="ATP-dependent zinc metalloprotease FtsH"/>
    <property type="match status" value="1"/>
</dbReference>
<name>A0AAI8BCG8_9BURK</name>
<feature type="compositionally biased region" description="Basic and acidic residues" evidence="16">
    <location>
        <begin position="621"/>
        <end position="630"/>
    </location>
</feature>
<dbReference type="InterPro" id="IPR027417">
    <property type="entry name" value="P-loop_NTPase"/>
</dbReference>
<keyword evidence="19" id="KW-1185">Reference proteome</keyword>
<evidence type="ECO:0000256" key="4">
    <source>
        <dbReference type="ARBA" id="ARBA00022692"/>
    </source>
</evidence>
<dbReference type="FunFam" id="1.20.58.760:FF:000001">
    <property type="entry name" value="ATP-dependent zinc metalloprotease FtsH"/>
    <property type="match status" value="1"/>
</dbReference>
<dbReference type="InterPro" id="IPR005936">
    <property type="entry name" value="FtsH"/>
</dbReference>
<dbReference type="InterPro" id="IPR037219">
    <property type="entry name" value="Peptidase_M41-like"/>
</dbReference>
<keyword evidence="4 14" id="KW-0812">Transmembrane</keyword>
<dbReference type="InterPro" id="IPR003960">
    <property type="entry name" value="ATPase_AAA_CS"/>
</dbReference>
<dbReference type="InterPro" id="IPR003959">
    <property type="entry name" value="ATPase_AAA_core"/>
</dbReference>
<feature type="domain" description="AAA+ ATPase" evidence="17">
    <location>
        <begin position="202"/>
        <end position="341"/>
    </location>
</feature>
<feature type="active site" evidence="14">
    <location>
        <position position="433"/>
    </location>
</feature>
<feature type="binding site" evidence="14">
    <location>
        <position position="509"/>
    </location>
    <ligand>
        <name>Zn(2+)</name>
        <dbReference type="ChEBI" id="CHEBI:29105"/>
        <note>catalytic</note>
    </ligand>
</feature>
<evidence type="ECO:0000313" key="18">
    <source>
        <dbReference type="EMBL" id="AIO69722.1"/>
    </source>
</evidence>
<dbReference type="SMART" id="SM00382">
    <property type="entry name" value="AAA"/>
    <property type="match status" value="1"/>
</dbReference>
<dbReference type="HAMAP" id="MF_01458">
    <property type="entry name" value="FtsH"/>
    <property type="match status" value="1"/>
</dbReference>
<feature type="binding site" evidence="14">
    <location>
        <position position="432"/>
    </location>
    <ligand>
        <name>Zn(2+)</name>
        <dbReference type="ChEBI" id="CHEBI:29105"/>
        <note>catalytic</note>
    </ligand>
</feature>
<dbReference type="PROSITE" id="PS00674">
    <property type="entry name" value="AAA"/>
    <property type="match status" value="1"/>
</dbReference>
<evidence type="ECO:0000256" key="1">
    <source>
        <dbReference type="ARBA" id="ARBA00004370"/>
    </source>
</evidence>
<dbReference type="Gene3D" id="1.20.58.760">
    <property type="entry name" value="Peptidase M41"/>
    <property type="match status" value="1"/>
</dbReference>
<dbReference type="Gene3D" id="3.40.50.300">
    <property type="entry name" value="P-loop containing nucleotide triphosphate hydrolases"/>
    <property type="match status" value="1"/>
</dbReference>
<evidence type="ECO:0000256" key="13">
    <source>
        <dbReference type="ARBA" id="ARBA00061570"/>
    </source>
</evidence>
<comment type="cofactor">
    <cofactor evidence="14">
        <name>Zn(2+)</name>
        <dbReference type="ChEBI" id="CHEBI:29105"/>
    </cofactor>
    <text evidence="14">Binds 1 zinc ion per subunit.</text>
</comment>
<dbReference type="AlphaFoldDB" id="A0AAI8BCG8"/>
<evidence type="ECO:0000256" key="6">
    <source>
        <dbReference type="ARBA" id="ARBA00022741"/>
    </source>
</evidence>